<keyword evidence="3" id="KW-0858">Xylan degradation</keyword>
<evidence type="ECO:0000313" key="12">
    <source>
        <dbReference type="EMBL" id="GAA4244666.1"/>
    </source>
</evidence>
<keyword evidence="13" id="KW-1185">Reference proteome</keyword>
<evidence type="ECO:0000256" key="8">
    <source>
        <dbReference type="ARBA" id="ARBA00023295"/>
    </source>
</evidence>
<dbReference type="PANTHER" id="PTHR31490:SF88">
    <property type="entry name" value="BETA-XYLANASE"/>
    <property type="match status" value="1"/>
</dbReference>
<evidence type="ECO:0000256" key="4">
    <source>
        <dbReference type="ARBA" id="ARBA00022729"/>
    </source>
</evidence>
<dbReference type="Pfam" id="PF00331">
    <property type="entry name" value="Glyco_hydro_10"/>
    <property type="match status" value="1"/>
</dbReference>
<dbReference type="InterPro" id="IPR003305">
    <property type="entry name" value="CenC_carb-bd"/>
</dbReference>
<keyword evidence="8 10" id="KW-0326">Glycosidase</keyword>
<accession>A0ABP8CXM1</accession>
<comment type="caution">
    <text evidence="12">The sequence shown here is derived from an EMBL/GenBank/DDBJ whole genome shotgun (WGS) entry which is preliminary data.</text>
</comment>
<dbReference type="EMBL" id="BAABAT010000002">
    <property type="protein sequence ID" value="GAA4244666.1"/>
    <property type="molecule type" value="Genomic_DNA"/>
</dbReference>
<dbReference type="PANTHER" id="PTHR31490">
    <property type="entry name" value="GLYCOSYL HYDROLASE"/>
    <property type="match status" value="1"/>
</dbReference>
<dbReference type="InterPro" id="IPR008979">
    <property type="entry name" value="Galactose-bd-like_sf"/>
</dbReference>
<protein>
    <recommendedName>
        <fullName evidence="10">Beta-xylanase</fullName>
        <ecNumber evidence="10">3.2.1.8</ecNumber>
    </recommendedName>
</protein>
<evidence type="ECO:0000256" key="9">
    <source>
        <dbReference type="ARBA" id="ARBA00023326"/>
    </source>
</evidence>
<organism evidence="12 13">
    <name type="scientific">Dactylosporangium darangshiense</name>
    <dbReference type="NCBI Taxonomy" id="579108"/>
    <lineage>
        <taxon>Bacteria</taxon>
        <taxon>Bacillati</taxon>
        <taxon>Actinomycetota</taxon>
        <taxon>Actinomycetes</taxon>
        <taxon>Micromonosporales</taxon>
        <taxon>Micromonosporaceae</taxon>
        <taxon>Dactylosporangium</taxon>
    </lineage>
</organism>
<evidence type="ECO:0000256" key="1">
    <source>
        <dbReference type="ARBA" id="ARBA00000681"/>
    </source>
</evidence>
<comment type="catalytic activity">
    <reaction evidence="1 10">
        <text>Endohydrolysis of (1-&gt;4)-beta-D-xylosidic linkages in xylans.</text>
        <dbReference type="EC" id="3.2.1.8"/>
    </reaction>
</comment>
<dbReference type="RefSeq" id="WP_345121429.1">
    <property type="nucleotide sequence ID" value="NZ_BAABAT010000002.1"/>
</dbReference>
<evidence type="ECO:0000256" key="5">
    <source>
        <dbReference type="ARBA" id="ARBA00022737"/>
    </source>
</evidence>
<evidence type="ECO:0000259" key="11">
    <source>
        <dbReference type="PROSITE" id="PS51760"/>
    </source>
</evidence>
<evidence type="ECO:0000256" key="10">
    <source>
        <dbReference type="RuleBase" id="RU361174"/>
    </source>
</evidence>
<gene>
    <name evidence="12" type="ORF">GCM10022255_008600</name>
</gene>
<evidence type="ECO:0000256" key="6">
    <source>
        <dbReference type="ARBA" id="ARBA00022801"/>
    </source>
</evidence>
<keyword evidence="7 10" id="KW-0119">Carbohydrate metabolism</keyword>
<proteinExistence type="inferred from homology"/>
<evidence type="ECO:0000256" key="7">
    <source>
        <dbReference type="ARBA" id="ARBA00023277"/>
    </source>
</evidence>
<dbReference type="Gene3D" id="3.20.20.80">
    <property type="entry name" value="Glycosidases"/>
    <property type="match status" value="1"/>
</dbReference>
<dbReference type="InterPro" id="IPR001000">
    <property type="entry name" value="GH10_dom"/>
</dbReference>
<dbReference type="Pfam" id="PF02018">
    <property type="entry name" value="CBM_4_9"/>
    <property type="match status" value="3"/>
</dbReference>
<evidence type="ECO:0000256" key="2">
    <source>
        <dbReference type="ARBA" id="ARBA00007495"/>
    </source>
</evidence>
<dbReference type="SUPFAM" id="SSF51445">
    <property type="entry name" value="(Trans)glycosidases"/>
    <property type="match status" value="1"/>
</dbReference>
<dbReference type="SUPFAM" id="SSF49785">
    <property type="entry name" value="Galactose-binding domain-like"/>
    <property type="match status" value="4"/>
</dbReference>
<dbReference type="Gene3D" id="2.60.120.260">
    <property type="entry name" value="Galactose-binding domain-like"/>
    <property type="match status" value="4"/>
</dbReference>
<evidence type="ECO:0000313" key="13">
    <source>
        <dbReference type="Proteomes" id="UP001500620"/>
    </source>
</evidence>
<comment type="similarity">
    <text evidence="2 10">Belongs to the glycosyl hydrolase 10 (cellulase F) family.</text>
</comment>
<keyword evidence="5" id="KW-0677">Repeat</keyword>
<dbReference type="PROSITE" id="PS51760">
    <property type="entry name" value="GH10_2"/>
    <property type="match status" value="1"/>
</dbReference>
<keyword evidence="6 10" id="KW-0378">Hydrolase</keyword>
<dbReference type="PRINTS" id="PR00134">
    <property type="entry name" value="GLHYDRLASE10"/>
</dbReference>
<dbReference type="EC" id="3.2.1.8" evidence="10"/>
<reference evidence="13" key="1">
    <citation type="journal article" date="2019" name="Int. J. Syst. Evol. Microbiol.">
        <title>The Global Catalogue of Microorganisms (GCM) 10K type strain sequencing project: providing services to taxonomists for standard genome sequencing and annotation.</title>
        <authorList>
            <consortium name="The Broad Institute Genomics Platform"/>
            <consortium name="The Broad Institute Genome Sequencing Center for Infectious Disease"/>
            <person name="Wu L."/>
            <person name="Ma J."/>
        </authorList>
    </citation>
    <scope>NUCLEOTIDE SEQUENCE [LARGE SCALE GENOMIC DNA]</scope>
    <source>
        <strain evidence="13">JCM 17441</strain>
    </source>
</reference>
<dbReference type="SMART" id="SM00633">
    <property type="entry name" value="Glyco_10"/>
    <property type="match status" value="1"/>
</dbReference>
<name>A0ABP8CXM1_9ACTN</name>
<keyword evidence="9 10" id="KW-0624">Polysaccharide degradation</keyword>
<evidence type="ECO:0000256" key="3">
    <source>
        <dbReference type="ARBA" id="ARBA00022651"/>
    </source>
</evidence>
<feature type="domain" description="GH10" evidence="11">
    <location>
        <begin position="226"/>
        <end position="511"/>
    </location>
</feature>
<keyword evidence="4" id="KW-0732">Signal</keyword>
<dbReference type="Proteomes" id="UP001500620">
    <property type="component" value="Unassembled WGS sequence"/>
</dbReference>
<dbReference type="InterPro" id="IPR044846">
    <property type="entry name" value="GH10"/>
</dbReference>
<dbReference type="InterPro" id="IPR017853">
    <property type="entry name" value="GH"/>
</dbReference>
<sequence length="989" mass="104950">MPPAPLTAFTQVKGDPPPQHQIVPVAGNPDFSEALQITTTTAPSSAGLDGEYEIALGAEIAATVQQGDAALATFWARSIQPIAGTDSSQATFIFERDGGSYTKSANAPLKIGTQWQRFQFPFRVAENYGPGDAHFQLWLGYGPQVLQIAGVSVLDYGPGDPAGYPSVTYAGRETNAAWRTAADARIEQYRKGDLTVDVVDTAGHPVAGANVSVKMQDHAFDFGTAASAQWLLSDSPDGRKYREVVSSDVNSLSLGNDLKWNYWEDQAHRARNTLPALEWLRDQDIKIHGHNLVWGSWGYMPPDVRTLAGDPAALRARIDAHVTDEAGALKGIADEWDVVNEPYSEHNVTDILGSDEIGRWFTLARQADPQAALYLNEYDLIEDNGWNLRKQQYVYNLLASLLAQGAPIDALGIQGHFSGLQLTPPEDLIPIFDRYTGLGLPLKITEFDIATDDEQLQADYTRDFLTMALSYPQITGVSSFGFWESNIWNPLVAFYRPDWTPKPNLLALRDLVYHQWWTNASGTTSAAGRYGVRGFQGKYLVTVTVNGVAKQAEVNMPTNAGASVKVVADGIANTVRADVDSKVLAGGFEHGTNGWTSLAGGAAPVGDAIGGAEAVRTAATTTTGAGLTQPLVDLNPGTNYTLTGWAKSSAPGNQCYIGVRGGPAPGTTSFQYTLNYRDETAYTQKVAAFTPPTGTGWAETFLWQNPSAGGLTCTFDEVTLTETIGAPPGAPAPPFVTPKLPGNLNTSANGDIEGGSTSGWYCLGGCGGLSVVSGPVHGGSGALKVTGRTANWVGPAQGVTVGPNGRYDASAWVRLATAGTATAEIRLRVWTSTGQVTIPFGSAPVSDTGWTQIRANNIPVAFTGSYSRAEFWIDTTAGTPDLLLDDVAFNVHAAPPAGLDLLTNGDVENGAANWYCFSPCTASAATAPAHTGGQALRATNRTYEWTGPAQGVQLTNGTSYKTTAWIRLADEGAALRGRGGDRGSGGAER</sequence>